<evidence type="ECO:0000313" key="2">
    <source>
        <dbReference type="EMBL" id="GFR11309.1"/>
    </source>
</evidence>
<dbReference type="AlphaFoldDB" id="A0A8X6GW30"/>
<gene>
    <name evidence="2" type="ORF">TNCT_6651</name>
</gene>
<dbReference type="Proteomes" id="UP000887116">
    <property type="component" value="Unassembled WGS sequence"/>
</dbReference>
<proteinExistence type="predicted"/>
<evidence type="ECO:0000313" key="3">
    <source>
        <dbReference type="Proteomes" id="UP000887116"/>
    </source>
</evidence>
<sequence length="367" mass="42058">MAFTLFANPYVGFIPQMTFPLLPSPNVGIIPEDQVCGTVEGNIQCGLTEEKKEQKLSQETKNSKYFNISVDSLENIFEDKLIDEKTRHMIKNLFEIIDSEGYIKKERDVGILAAACFLYVMRTQDEYARITLTEMCSKINCSKVLLKEYLKFVEFYCSDGENPQSKNVGIRNVEESVCEIFSRIGVQEICQKYNVNQINFLRTTLQLVKLADSCWIVTGRPLEGIIIVCAYFGFVSVLHKPVLPFNQFCFVSGLPYFKCREPFTEIKRMILILSKPLSRKTLNGKTCIFHISTILKKSHILRKKVFGKVDSKETFDRLEYALYRLHQPVNKKLISKSVEATENRFASNAIEAKNNNDNLVVFLILNG</sequence>
<keyword evidence="3" id="KW-1185">Reference proteome</keyword>
<dbReference type="Pfam" id="PF21886">
    <property type="entry name" value="BRF2-like_C_cyclin_rpt"/>
    <property type="match status" value="1"/>
</dbReference>
<feature type="domain" description="BRF2-like C-terminal" evidence="1">
    <location>
        <begin position="173"/>
        <end position="297"/>
    </location>
</feature>
<dbReference type="EMBL" id="BMAO01016807">
    <property type="protein sequence ID" value="GFR11309.1"/>
    <property type="molecule type" value="Genomic_DNA"/>
</dbReference>
<dbReference type="InterPro" id="IPR054078">
    <property type="entry name" value="BRF2-like_C"/>
</dbReference>
<comment type="caution">
    <text evidence="2">The sequence shown here is derived from an EMBL/GenBank/DDBJ whole genome shotgun (WGS) entry which is preliminary data.</text>
</comment>
<dbReference type="CDD" id="cd00043">
    <property type="entry name" value="CYCLIN_SF"/>
    <property type="match status" value="1"/>
</dbReference>
<evidence type="ECO:0000259" key="1">
    <source>
        <dbReference type="Pfam" id="PF21886"/>
    </source>
</evidence>
<dbReference type="OrthoDB" id="2121711at2759"/>
<name>A0A8X6GW30_TRICU</name>
<organism evidence="2 3">
    <name type="scientific">Trichonephila clavata</name>
    <name type="common">Joro spider</name>
    <name type="synonym">Nephila clavata</name>
    <dbReference type="NCBI Taxonomy" id="2740835"/>
    <lineage>
        <taxon>Eukaryota</taxon>
        <taxon>Metazoa</taxon>
        <taxon>Ecdysozoa</taxon>
        <taxon>Arthropoda</taxon>
        <taxon>Chelicerata</taxon>
        <taxon>Arachnida</taxon>
        <taxon>Araneae</taxon>
        <taxon>Araneomorphae</taxon>
        <taxon>Entelegynae</taxon>
        <taxon>Araneoidea</taxon>
        <taxon>Nephilidae</taxon>
        <taxon>Trichonephila</taxon>
    </lineage>
</organism>
<accession>A0A8X6GW30</accession>
<reference evidence="2" key="1">
    <citation type="submission" date="2020-07" db="EMBL/GenBank/DDBJ databases">
        <title>Multicomponent nature underlies the extraordinary mechanical properties of spider dragline silk.</title>
        <authorList>
            <person name="Kono N."/>
            <person name="Nakamura H."/>
            <person name="Mori M."/>
            <person name="Yoshida Y."/>
            <person name="Ohtoshi R."/>
            <person name="Malay A.D."/>
            <person name="Moran D.A.P."/>
            <person name="Tomita M."/>
            <person name="Numata K."/>
            <person name="Arakawa K."/>
        </authorList>
    </citation>
    <scope>NUCLEOTIDE SEQUENCE</scope>
</reference>
<protein>
    <recommendedName>
        <fullName evidence="1">BRF2-like C-terminal domain-containing protein</fullName>
    </recommendedName>
</protein>